<evidence type="ECO:0000313" key="2">
    <source>
        <dbReference type="EMBL" id="EJK62389.1"/>
    </source>
</evidence>
<dbReference type="Proteomes" id="UP000266841">
    <property type="component" value="Unassembled WGS sequence"/>
</dbReference>
<evidence type="ECO:0000313" key="3">
    <source>
        <dbReference type="Proteomes" id="UP000266841"/>
    </source>
</evidence>
<accession>K0SBR5</accession>
<reference evidence="2 3" key="1">
    <citation type="journal article" date="2012" name="Genome Biol.">
        <title>Genome and low-iron response of an oceanic diatom adapted to chronic iron limitation.</title>
        <authorList>
            <person name="Lommer M."/>
            <person name="Specht M."/>
            <person name="Roy A.S."/>
            <person name="Kraemer L."/>
            <person name="Andreson R."/>
            <person name="Gutowska M.A."/>
            <person name="Wolf J."/>
            <person name="Bergner S.V."/>
            <person name="Schilhabel M.B."/>
            <person name="Klostermeier U.C."/>
            <person name="Beiko R.G."/>
            <person name="Rosenstiel P."/>
            <person name="Hippler M."/>
            <person name="Laroche J."/>
        </authorList>
    </citation>
    <scope>NUCLEOTIDE SEQUENCE [LARGE SCALE GENOMIC DNA]</scope>
    <source>
        <strain evidence="2 3">CCMP1005</strain>
    </source>
</reference>
<proteinExistence type="predicted"/>
<feature type="compositionally biased region" description="Basic and acidic residues" evidence="1">
    <location>
        <begin position="179"/>
        <end position="188"/>
    </location>
</feature>
<organism evidence="2 3">
    <name type="scientific">Thalassiosira oceanica</name>
    <name type="common">Marine diatom</name>
    <dbReference type="NCBI Taxonomy" id="159749"/>
    <lineage>
        <taxon>Eukaryota</taxon>
        <taxon>Sar</taxon>
        <taxon>Stramenopiles</taxon>
        <taxon>Ochrophyta</taxon>
        <taxon>Bacillariophyta</taxon>
        <taxon>Coscinodiscophyceae</taxon>
        <taxon>Thalassiosirophycidae</taxon>
        <taxon>Thalassiosirales</taxon>
        <taxon>Thalassiosiraceae</taxon>
        <taxon>Thalassiosira</taxon>
    </lineage>
</organism>
<evidence type="ECO:0000256" key="1">
    <source>
        <dbReference type="SAM" id="MobiDB-lite"/>
    </source>
</evidence>
<feature type="compositionally biased region" description="Acidic residues" evidence="1">
    <location>
        <begin position="189"/>
        <end position="206"/>
    </location>
</feature>
<comment type="caution">
    <text evidence="2">The sequence shown here is derived from an EMBL/GenBank/DDBJ whole genome shotgun (WGS) entry which is preliminary data.</text>
</comment>
<gene>
    <name evidence="2" type="ORF">THAOC_17001</name>
</gene>
<dbReference type="EMBL" id="AGNL01018926">
    <property type="protein sequence ID" value="EJK62389.1"/>
    <property type="molecule type" value="Genomic_DNA"/>
</dbReference>
<feature type="compositionally biased region" description="Pro residues" evidence="1">
    <location>
        <begin position="138"/>
        <end position="148"/>
    </location>
</feature>
<dbReference type="AlphaFoldDB" id="K0SBR5"/>
<protein>
    <submittedName>
        <fullName evidence="2">Uncharacterized protein</fullName>
    </submittedName>
</protein>
<feature type="region of interest" description="Disordered" evidence="1">
    <location>
        <begin position="126"/>
        <end position="206"/>
    </location>
</feature>
<keyword evidence="3" id="KW-1185">Reference proteome</keyword>
<name>K0SBR5_THAOC</name>
<sequence>MWVTRPYRVPNYRKLWLPRVTAGLTACTKTAGRYDPPALATTHTAAHGYGRSQELPLLRSLRRRRSKWKWAEERGVIDEDERRGSRGSAAPALPTMGVIHTAALKAPSKMLWRLFRCYIENRTRPSCSDRCGAHSPTGTPPGPVPLPPRRLNNDGTNPDILGLEDVSSSHRKHGTAIAHKRENGLKDDNEGDDEDDGDSSGEEDNG</sequence>